<dbReference type="SUPFAM" id="SSF50129">
    <property type="entry name" value="GroES-like"/>
    <property type="match status" value="1"/>
</dbReference>
<reference evidence="3" key="1">
    <citation type="submission" date="2010-08" db="EMBL/GenBank/DDBJ databases">
        <authorList>
            <person name="Weinstock G."/>
            <person name="Sodergren E."/>
            <person name="Clifton S."/>
            <person name="Fulton L."/>
            <person name="Fulton B."/>
            <person name="Courtney L."/>
            <person name="Fronick C."/>
            <person name="Harrison M."/>
            <person name="Strong C."/>
            <person name="Farmer C."/>
            <person name="Delahaunty K."/>
            <person name="Markovic C."/>
            <person name="Hall O."/>
            <person name="Minx P."/>
            <person name="Tomlinson C."/>
            <person name="Mitreva M."/>
            <person name="Hou S."/>
            <person name="Chen J."/>
            <person name="Wollam A."/>
            <person name="Pepin K.H."/>
            <person name="Johnson M."/>
            <person name="Bhonagiri V."/>
            <person name="Zhang X."/>
            <person name="Suruliraj S."/>
            <person name="Warren W."/>
            <person name="Chinwalla A."/>
            <person name="Mardis E.R."/>
            <person name="Wilson R.K."/>
        </authorList>
    </citation>
    <scope>NUCLEOTIDE SEQUENCE [LARGE SCALE GENOMIC DNA]</scope>
    <source>
        <strain evidence="3">HL044PA1</strain>
    </source>
</reference>
<accession>A0ABN0C5W7</accession>
<dbReference type="InterPro" id="IPR002328">
    <property type="entry name" value="ADH_Zn_CS"/>
</dbReference>
<feature type="domain" description="Alcohol dehydrogenase-like N-terminal" evidence="2">
    <location>
        <begin position="1"/>
        <end position="31"/>
    </location>
</feature>
<organism evidence="3 4">
    <name type="scientific">Cutibacterium modestum HL044PA1</name>
    <dbReference type="NCBI Taxonomy" id="765109"/>
    <lineage>
        <taxon>Bacteria</taxon>
        <taxon>Bacillati</taxon>
        <taxon>Actinomycetota</taxon>
        <taxon>Actinomycetes</taxon>
        <taxon>Propionibacteriales</taxon>
        <taxon>Propionibacteriaceae</taxon>
        <taxon>Cutibacterium</taxon>
        <taxon>Cutibacterium modestum</taxon>
    </lineage>
</organism>
<comment type="caution">
    <text evidence="3">The sequence shown here is derived from an EMBL/GenBank/DDBJ whole genome shotgun (WGS) entry which is preliminary data.</text>
</comment>
<name>A0ABN0C5W7_9ACTN</name>
<dbReference type="PROSITE" id="PS00059">
    <property type="entry name" value="ADH_ZINC"/>
    <property type="match status" value="1"/>
</dbReference>
<evidence type="ECO:0000313" key="3">
    <source>
        <dbReference type="EMBL" id="EFS92658.1"/>
    </source>
</evidence>
<evidence type="ECO:0000256" key="1">
    <source>
        <dbReference type="ARBA" id="ARBA00023002"/>
    </source>
</evidence>
<keyword evidence="4" id="KW-1185">Reference proteome</keyword>
<gene>
    <name evidence="3" type="ORF">HMPREF9607_01189</name>
</gene>
<dbReference type="InterPro" id="IPR013154">
    <property type="entry name" value="ADH-like_N"/>
</dbReference>
<protein>
    <recommendedName>
        <fullName evidence="2">Alcohol dehydrogenase-like N-terminal domain-containing protein</fullName>
    </recommendedName>
</protein>
<evidence type="ECO:0000259" key="2">
    <source>
        <dbReference type="Pfam" id="PF08240"/>
    </source>
</evidence>
<proteinExistence type="predicted"/>
<dbReference type="InterPro" id="IPR011032">
    <property type="entry name" value="GroES-like_sf"/>
</dbReference>
<keyword evidence="1" id="KW-0560">Oxidoreductase</keyword>
<dbReference type="Pfam" id="PF08240">
    <property type="entry name" value="ADH_N"/>
    <property type="match status" value="1"/>
</dbReference>
<sequence length="90" mass="9612">MPMLLGHESAGVIEELGEGVDDVKVRQHVTLAFRVAELVQPAGPTANYRASLEVRPILPARCSVVASDCTGMTRQSAIILAFLDSPPMPL</sequence>
<dbReference type="EMBL" id="ADZU01000019">
    <property type="protein sequence ID" value="EFS92658.1"/>
    <property type="molecule type" value="Genomic_DNA"/>
</dbReference>
<evidence type="ECO:0000313" key="4">
    <source>
        <dbReference type="Proteomes" id="UP000003179"/>
    </source>
</evidence>
<dbReference type="Gene3D" id="3.90.180.10">
    <property type="entry name" value="Medium-chain alcohol dehydrogenases, catalytic domain"/>
    <property type="match status" value="1"/>
</dbReference>
<dbReference type="Proteomes" id="UP000003179">
    <property type="component" value="Unassembled WGS sequence"/>
</dbReference>